<feature type="compositionally biased region" description="Acidic residues" evidence="1">
    <location>
        <begin position="788"/>
        <end position="804"/>
    </location>
</feature>
<dbReference type="Proteomes" id="UP001516400">
    <property type="component" value="Unassembled WGS sequence"/>
</dbReference>
<feature type="compositionally biased region" description="Basic and acidic residues" evidence="1">
    <location>
        <begin position="268"/>
        <end position="362"/>
    </location>
</feature>
<feature type="region of interest" description="Disordered" evidence="1">
    <location>
        <begin position="769"/>
        <end position="814"/>
    </location>
</feature>
<organism evidence="3 4">
    <name type="scientific">Cryptolaemus montrouzieri</name>
    <dbReference type="NCBI Taxonomy" id="559131"/>
    <lineage>
        <taxon>Eukaryota</taxon>
        <taxon>Metazoa</taxon>
        <taxon>Ecdysozoa</taxon>
        <taxon>Arthropoda</taxon>
        <taxon>Hexapoda</taxon>
        <taxon>Insecta</taxon>
        <taxon>Pterygota</taxon>
        <taxon>Neoptera</taxon>
        <taxon>Endopterygota</taxon>
        <taxon>Coleoptera</taxon>
        <taxon>Polyphaga</taxon>
        <taxon>Cucujiformia</taxon>
        <taxon>Coccinelloidea</taxon>
        <taxon>Coccinellidae</taxon>
        <taxon>Scymninae</taxon>
        <taxon>Scymnini</taxon>
        <taxon>Cryptolaemus</taxon>
    </lineage>
</organism>
<dbReference type="InterPro" id="IPR031959">
    <property type="entry name" value="DUF4779"/>
</dbReference>
<reference evidence="3 4" key="1">
    <citation type="journal article" date="2021" name="BMC Biol.">
        <title>Horizontally acquired antibacterial genes associated with adaptive radiation of ladybird beetles.</title>
        <authorList>
            <person name="Li H.S."/>
            <person name="Tang X.F."/>
            <person name="Huang Y.H."/>
            <person name="Xu Z.Y."/>
            <person name="Chen M.L."/>
            <person name="Du X.Y."/>
            <person name="Qiu B.Y."/>
            <person name="Chen P.T."/>
            <person name="Zhang W."/>
            <person name="Slipinski A."/>
            <person name="Escalona H.E."/>
            <person name="Waterhouse R.M."/>
            <person name="Zwick A."/>
            <person name="Pang H."/>
        </authorList>
    </citation>
    <scope>NUCLEOTIDE SEQUENCE [LARGE SCALE GENOMIC DNA]</scope>
    <source>
        <strain evidence="3">SYSU2018</strain>
    </source>
</reference>
<dbReference type="AlphaFoldDB" id="A0ABD2MM66"/>
<feature type="region of interest" description="Disordered" evidence="1">
    <location>
        <begin position="187"/>
        <end position="757"/>
    </location>
</feature>
<evidence type="ECO:0000256" key="1">
    <source>
        <dbReference type="SAM" id="MobiDB-lite"/>
    </source>
</evidence>
<dbReference type="EMBL" id="JABFTP020000001">
    <property type="protein sequence ID" value="KAL3267434.1"/>
    <property type="molecule type" value="Genomic_DNA"/>
</dbReference>
<feature type="compositionally biased region" description="Acidic residues" evidence="1">
    <location>
        <begin position="206"/>
        <end position="216"/>
    </location>
</feature>
<feature type="compositionally biased region" description="Basic and acidic residues" evidence="1">
    <location>
        <begin position="548"/>
        <end position="567"/>
    </location>
</feature>
<evidence type="ECO:0000313" key="3">
    <source>
        <dbReference type="EMBL" id="KAL3267434.1"/>
    </source>
</evidence>
<feature type="signal peptide" evidence="2">
    <location>
        <begin position="1"/>
        <end position="27"/>
    </location>
</feature>
<feature type="compositionally biased region" description="Basic and acidic residues" evidence="1">
    <location>
        <begin position="404"/>
        <end position="525"/>
    </location>
</feature>
<feature type="chain" id="PRO_5044796378" evidence="2">
    <location>
        <begin position="28"/>
        <end position="877"/>
    </location>
</feature>
<feature type="compositionally biased region" description="Basic residues" evidence="1">
    <location>
        <begin position="568"/>
        <end position="586"/>
    </location>
</feature>
<keyword evidence="2" id="KW-0732">Signal</keyword>
<evidence type="ECO:0000313" key="4">
    <source>
        <dbReference type="Proteomes" id="UP001516400"/>
    </source>
</evidence>
<feature type="compositionally biased region" description="Basic and acidic residues" evidence="1">
    <location>
        <begin position="640"/>
        <end position="680"/>
    </location>
</feature>
<sequence>MLHQIFRSQKLLIVLLSIVLLTEFVSARTTSNISQSVAPNTEVIEKDNVPVSDYQPKSLNEGASEIVEKILNVPVTLNFDEEPVTKPGRGFYGGHRRNFDLNPEEEKIDDGQFGSRIILGIVENVPETTTPSPTTDQRKSQTIVKFFNKEDYNGIKTSPIVVEDPYENYDNNQEEKVRSRKEILHLKQEESPIVPDDQLKQKNDNQEEYTDENEEIENAKSEDEIHEELEQNHNTKEDDEPSKIEEEEIEPEYEIKELPQKQQYIEESPPRHIHEDTDSEKLRYEEYEIPHNHKEIYAEIKEPDTNPKFHDGQEEDTKPNLDKSEETPVKYRTHENHQIEQPSDHENHPRESARASEFKEDITQSDQKGSADQTHEDVKKKKKAEKHSAGKGEEHHSEKHGHKGEKGVKAYKGFHEETKSKKGHHDKEGIGNKYSDKGGSEKKHHEEQAHHGEHHKGEKGEKSSDFTEEGKHSKGHSTKGEHNIHKKDEYEKKQEFYDEHHEGGEHEKHGGFHFDDHFEKGGHEKGGHHKKGDHEDHYGKKSHHEKGHHYDEKKGHKKSGGHDEHHSDHSKHGKKKANSGKKHWAYKKGTGGGGGKKHYKTGPQVAHSSPQLIKRVPPSTKSIYKEEDPRYPHYISRIYVRNDNRRNDEGSDNENSDKKNVEIDHKKEEIKNESIDELKPNEGVVEQSSSGEFPLFQESDSEETKVVNKSIKDSDDLYELPENEKEVQDSQRNEEYKRPDSSDSREESSISNNSSNSLPKIYVIVPKSFEEQLRSNEDNSDKRSSAESEGDENSSYYDSDENYTEETPRRNKITHIRRKSTKIVEPLFAETFPEEHKRRLSEIEYVIHRIGIGAKKNEVEAKNKPRKFSISNSSEEA</sequence>
<accession>A0ABD2MM66</accession>
<comment type="caution">
    <text evidence="3">The sequence shown here is derived from an EMBL/GenBank/DDBJ whole genome shotgun (WGS) entry which is preliminary data.</text>
</comment>
<keyword evidence="4" id="KW-1185">Reference proteome</keyword>
<name>A0ABD2MM66_9CUCU</name>
<feature type="compositionally biased region" description="Basic and acidic residues" evidence="1">
    <location>
        <begin position="702"/>
        <end position="715"/>
    </location>
</feature>
<feature type="compositionally biased region" description="Basic and acidic residues" evidence="1">
    <location>
        <begin position="722"/>
        <end position="748"/>
    </location>
</feature>
<feature type="compositionally biased region" description="Basic and acidic residues" evidence="1">
    <location>
        <begin position="386"/>
        <end position="397"/>
    </location>
</feature>
<proteinExistence type="predicted"/>
<feature type="compositionally biased region" description="Basic and acidic residues" evidence="1">
    <location>
        <begin position="217"/>
        <end position="244"/>
    </location>
</feature>
<feature type="compositionally biased region" description="Basic and acidic residues" evidence="1">
    <location>
        <begin position="769"/>
        <end position="786"/>
    </location>
</feature>
<dbReference type="Pfam" id="PF16009">
    <property type="entry name" value="DUF4779"/>
    <property type="match status" value="1"/>
</dbReference>
<gene>
    <name evidence="3" type="ORF">HHI36_011561</name>
</gene>
<protein>
    <submittedName>
        <fullName evidence="3">Uncharacterized protein</fullName>
    </submittedName>
</protein>
<evidence type="ECO:0000256" key="2">
    <source>
        <dbReference type="SAM" id="SignalP"/>
    </source>
</evidence>